<dbReference type="SMART" id="SM00034">
    <property type="entry name" value="CLECT"/>
    <property type="match status" value="2"/>
</dbReference>
<proteinExistence type="predicted"/>
<keyword evidence="1" id="KW-1015">Disulfide bond</keyword>
<reference evidence="4 5" key="1">
    <citation type="submission" date="2019-08" db="EMBL/GenBank/DDBJ databases">
        <title>A chromosome-level genome assembly, high-density linkage maps, and genome scans reveal the genomic architecture of hybrid incompatibilities underlying speciation via character displacement in darters (Percidae: Etheostominae).</title>
        <authorList>
            <person name="Moran R.L."/>
            <person name="Catchen J.M."/>
            <person name="Fuller R.C."/>
        </authorList>
    </citation>
    <scope>NUCLEOTIDE SEQUENCE [LARGE SCALE GENOMIC DNA]</scope>
    <source>
        <strain evidence="4">EspeVRDwgs_2016</strain>
        <tissue evidence="4">Muscle</tissue>
    </source>
</reference>
<dbReference type="SUPFAM" id="SSF56436">
    <property type="entry name" value="C-type lectin-like"/>
    <property type="match status" value="2"/>
</dbReference>
<accession>A0A5J5CPK5</accession>
<dbReference type="InterPro" id="IPR016187">
    <property type="entry name" value="CTDL_fold"/>
</dbReference>
<name>A0A5J5CPK5_9PERO</name>
<dbReference type="Proteomes" id="UP000327493">
    <property type="component" value="Chromosome 19"/>
</dbReference>
<feature type="domain" description="C-type lectin" evidence="3">
    <location>
        <begin position="146"/>
        <end position="252"/>
    </location>
</feature>
<evidence type="ECO:0000259" key="3">
    <source>
        <dbReference type="PROSITE" id="PS50041"/>
    </source>
</evidence>
<evidence type="ECO:0000313" key="4">
    <source>
        <dbReference type="EMBL" id="KAA8582809.1"/>
    </source>
</evidence>
<dbReference type="OrthoDB" id="6369810at2759"/>
<evidence type="ECO:0000256" key="1">
    <source>
        <dbReference type="ARBA" id="ARBA00023157"/>
    </source>
</evidence>
<dbReference type="InterPro" id="IPR018378">
    <property type="entry name" value="C-type_lectin_CS"/>
</dbReference>
<protein>
    <recommendedName>
        <fullName evidence="3">C-type lectin domain-containing protein</fullName>
    </recommendedName>
</protein>
<dbReference type="InterPro" id="IPR016186">
    <property type="entry name" value="C-type_lectin-like/link_sf"/>
</dbReference>
<dbReference type="PROSITE" id="PS50041">
    <property type="entry name" value="C_TYPE_LECTIN_2"/>
    <property type="match status" value="2"/>
</dbReference>
<comment type="caution">
    <text evidence="4">The sequence shown here is derived from an EMBL/GenBank/DDBJ whole genome shotgun (WGS) entry which is preliminary data.</text>
</comment>
<feature type="region of interest" description="Disordered" evidence="2">
    <location>
        <begin position="314"/>
        <end position="333"/>
    </location>
</feature>
<dbReference type="EMBL" id="VOFY01000019">
    <property type="protein sequence ID" value="KAA8582809.1"/>
    <property type="molecule type" value="Genomic_DNA"/>
</dbReference>
<sequence>MERVWVVVLYLSGWKISTCLLHQYHFVANEKTWAEAQAYCRETHTDLATIRNSEEMNQLISTVESFGYHSEVWIGLYSTIDWRWSDGYRKRGTEFRNWQNRTDNEPDFYSANQFCVCIDNNGWWDDDCKKALQFICYRGTQLNPEYVVVNEKMNWSSAQRYCRENFTDLATVRNDTENQKVQSLVPNGYWAWIGLFRDPNIYWSDGSGYSFSYWSTGSFAIGSTRACGLAALQRTGKWMTKSCETRLPYVCYSVPPPARVIRQTIQLRVKPGDPSLELNDLAVQADIQKKLQGKLKVVGMSGVTLKWKEQPDGKVFHKEGQSSQKKFKKKTEL</sequence>
<keyword evidence="5" id="KW-1185">Reference proteome</keyword>
<feature type="domain" description="C-type lectin" evidence="3">
    <location>
        <begin position="24"/>
        <end position="137"/>
    </location>
</feature>
<dbReference type="AlphaFoldDB" id="A0A5J5CPK5"/>
<dbReference type="Gene3D" id="3.10.100.10">
    <property type="entry name" value="Mannose-Binding Protein A, subunit A"/>
    <property type="match status" value="2"/>
</dbReference>
<dbReference type="PROSITE" id="PS00615">
    <property type="entry name" value="C_TYPE_LECTIN_1"/>
    <property type="match status" value="1"/>
</dbReference>
<organism evidence="4 5">
    <name type="scientific">Etheostoma spectabile</name>
    <name type="common">orangethroat darter</name>
    <dbReference type="NCBI Taxonomy" id="54343"/>
    <lineage>
        <taxon>Eukaryota</taxon>
        <taxon>Metazoa</taxon>
        <taxon>Chordata</taxon>
        <taxon>Craniata</taxon>
        <taxon>Vertebrata</taxon>
        <taxon>Euteleostomi</taxon>
        <taxon>Actinopterygii</taxon>
        <taxon>Neopterygii</taxon>
        <taxon>Teleostei</taxon>
        <taxon>Neoteleostei</taxon>
        <taxon>Acanthomorphata</taxon>
        <taxon>Eupercaria</taxon>
        <taxon>Perciformes</taxon>
        <taxon>Percoidei</taxon>
        <taxon>Percidae</taxon>
        <taxon>Etheostomatinae</taxon>
        <taxon>Etheostoma</taxon>
    </lineage>
</organism>
<dbReference type="Pfam" id="PF00059">
    <property type="entry name" value="Lectin_C"/>
    <property type="match status" value="2"/>
</dbReference>
<dbReference type="InterPro" id="IPR001304">
    <property type="entry name" value="C-type_lectin-like"/>
</dbReference>
<dbReference type="PANTHER" id="PTHR45784">
    <property type="entry name" value="C-TYPE LECTIN DOMAIN FAMILY 20 MEMBER A-RELATED"/>
    <property type="match status" value="1"/>
</dbReference>
<gene>
    <name evidence="4" type="ORF">FQN60_006480</name>
</gene>
<evidence type="ECO:0000256" key="2">
    <source>
        <dbReference type="SAM" id="MobiDB-lite"/>
    </source>
</evidence>
<dbReference type="PANTHER" id="PTHR45784:SF3">
    <property type="entry name" value="C-TYPE LECTIN DOMAIN FAMILY 4 MEMBER K-LIKE-RELATED"/>
    <property type="match status" value="1"/>
</dbReference>
<evidence type="ECO:0000313" key="5">
    <source>
        <dbReference type="Proteomes" id="UP000327493"/>
    </source>
</evidence>